<comment type="caution">
    <text evidence="2">The sequence shown here is derived from an EMBL/GenBank/DDBJ whole genome shotgun (WGS) entry which is preliminary data.</text>
</comment>
<sequence length="139" mass="15494">MNKKIFSMMAVALLSVAGASALTGATPANASIGHTTPAKMRGTWYSYDTYSKKFTKIKITKHTFTYAGQKIKKLEVQKFKVGGKMAYNFKQRKSTSASSFYQLGKAKVKGKYKKCLVADSSRDSVFFKSKVKHFSSLKY</sequence>
<keyword evidence="1" id="KW-0732">Signal</keyword>
<keyword evidence="3" id="KW-1185">Reference proteome</keyword>
<reference evidence="3" key="1">
    <citation type="journal article" date="2019" name="Int. J. Syst. Evol. Microbiol.">
        <title>The Global Catalogue of Microorganisms (GCM) 10K type strain sequencing project: providing services to taxonomists for standard genome sequencing and annotation.</title>
        <authorList>
            <consortium name="The Broad Institute Genomics Platform"/>
            <consortium name="The Broad Institute Genome Sequencing Center for Infectious Disease"/>
            <person name="Wu L."/>
            <person name="Ma J."/>
        </authorList>
    </citation>
    <scope>NUCLEOTIDE SEQUENCE [LARGE SCALE GENOMIC DNA]</scope>
    <source>
        <strain evidence="3">CCM 8979</strain>
    </source>
</reference>
<name>A0ABW4D310_9LACO</name>
<evidence type="ECO:0000313" key="2">
    <source>
        <dbReference type="EMBL" id="MFD1454362.1"/>
    </source>
</evidence>
<feature type="chain" id="PRO_5045733024" evidence="1">
    <location>
        <begin position="31"/>
        <end position="139"/>
    </location>
</feature>
<dbReference type="Proteomes" id="UP001597189">
    <property type="component" value="Unassembled WGS sequence"/>
</dbReference>
<organism evidence="2 3">
    <name type="scientific">Levilactobacillus lanxiensis</name>
    <dbReference type="NCBI Taxonomy" id="2799568"/>
    <lineage>
        <taxon>Bacteria</taxon>
        <taxon>Bacillati</taxon>
        <taxon>Bacillota</taxon>
        <taxon>Bacilli</taxon>
        <taxon>Lactobacillales</taxon>
        <taxon>Lactobacillaceae</taxon>
        <taxon>Levilactobacillus</taxon>
    </lineage>
</organism>
<evidence type="ECO:0000256" key="1">
    <source>
        <dbReference type="SAM" id="SignalP"/>
    </source>
</evidence>
<feature type="signal peptide" evidence="1">
    <location>
        <begin position="1"/>
        <end position="30"/>
    </location>
</feature>
<evidence type="ECO:0000313" key="3">
    <source>
        <dbReference type="Proteomes" id="UP001597189"/>
    </source>
</evidence>
<dbReference type="EMBL" id="JBHTOD010000001">
    <property type="protein sequence ID" value="MFD1454362.1"/>
    <property type="molecule type" value="Genomic_DNA"/>
</dbReference>
<gene>
    <name evidence="2" type="ORF">ACFQ44_01550</name>
</gene>
<proteinExistence type="predicted"/>
<accession>A0ABW4D310</accession>
<dbReference type="RefSeq" id="WP_203642367.1">
    <property type="nucleotide sequence ID" value="NZ_BOLN01000001.1"/>
</dbReference>
<protein>
    <submittedName>
        <fullName evidence="2">Uncharacterized protein</fullName>
    </submittedName>
</protein>